<dbReference type="InterPro" id="IPR003439">
    <property type="entry name" value="ABC_transporter-like_ATP-bd"/>
</dbReference>
<proteinExistence type="predicted"/>
<dbReference type="PANTHER" id="PTHR24221">
    <property type="entry name" value="ATP-BINDING CASSETTE SUB-FAMILY B"/>
    <property type="match status" value="1"/>
</dbReference>
<evidence type="ECO:0000313" key="11">
    <source>
        <dbReference type="Proteomes" id="UP000680866"/>
    </source>
</evidence>
<dbReference type="GO" id="GO:0005886">
    <property type="term" value="C:plasma membrane"/>
    <property type="evidence" value="ECO:0007669"/>
    <property type="project" value="UniProtKB-SubCell"/>
</dbReference>
<dbReference type="GO" id="GO:0140359">
    <property type="term" value="F:ABC-type transporter activity"/>
    <property type="evidence" value="ECO:0007669"/>
    <property type="project" value="InterPro"/>
</dbReference>
<dbReference type="GO" id="GO:0005524">
    <property type="term" value="F:ATP binding"/>
    <property type="evidence" value="ECO:0007669"/>
    <property type="project" value="UniProtKB-KW"/>
</dbReference>
<dbReference type="Pfam" id="PF00005">
    <property type="entry name" value="ABC_tran"/>
    <property type="match status" value="1"/>
</dbReference>
<evidence type="ECO:0000256" key="4">
    <source>
        <dbReference type="ARBA" id="ARBA00022840"/>
    </source>
</evidence>
<evidence type="ECO:0000256" key="7">
    <source>
        <dbReference type="SAM" id="Phobius"/>
    </source>
</evidence>
<dbReference type="Gene3D" id="3.40.50.300">
    <property type="entry name" value="P-loop containing nucleotide triphosphate hydrolases"/>
    <property type="match status" value="1"/>
</dbReference>
<keyword evidence="6 7" id="KW-0472">Membrane</keyword>
<evidence type="ECO:0000259" key="9">
    <source>
        <dbReference type="PROSITE" id="PS50929"/>
    </source>
</evidence>
<keyword evidence="3" id="KW-0547">Nucleotide-binding</keyword>
<dbReference type="PROSITE" id="PS50929">
    <property type="entry name" value="ABC_TM1F"/>
    <property type="match status" value="1"/>
</dbReference>
<dbReference type="EMBL" id="AP023359">
    <property type="protein sequence ID" value="BCJ68548.1"/>
    <property type="molecule type" value="Genomic_DNA"/>
</dbReference>
<dbReference type="InterPro" id="IPR003593">
    <property type="entry name" value="AAA+_ATPase"/>
</dbReference>
<dbReference type="RefSeq" id="WP_212817767.1">
    <property type="nucleotide sequence ID" value="NZ_AP023359.1"/>
</dbReference>
<keyword evidence="5 7" id="KW-1133">Transmembrane helix</keyword>
<dbReference type="InterPro" id="IPR027417">
    <property type="entry name" value="P-loop_NTPase"/>
</dbReference>
<name>A0A810N9Q2_9ACTN</name>
<dbReference type="SUPFAM" id="SSF90123">
    <property type="entry name" value="ABC transporter transmembrane region"/>
    <property type="match status" value="1"/>
</dbReference>
<dbReference type="InterPro" id="IPR011527">
    <property type="entry name" value="ABC1_TM_dom"/>
</dbReference>
<evidence type="ECO:0000256" key="1">
    <source>
        <dbReference type="ARBA" id="ARBA00004651"/>
    </source>
</evidence>
<feature type="transmembrane region" description="Helical" evidence="7">
    <location>
        <begin position="64"/>
        <end position="88"/>
    </location>
</feature>
<keyword evidence="2 7" id="KW-0812">Transmembrane</keyword>
<dbReference type="PANTHER" id="PTHR24221:SF654">
    <property type="entry name" value="ATP-BINDING CASSETTE SUB-FAMILY B MEMBER 6"/>
    <property type="match status" value="1"/>
</dbReference>
<feature type="transmembrane region" description="Helical" evidence="7">
    <location>
        <begin position="134"/>
        <end position="160"/>
    </location>
</feature>
<organism evidence="10 11">
    <name type="scientific">Polymorphospora rubra</name>
    <dbReference type="NCBI Taxonomy" id="338584"/>
    <lineage>
        <taxon>Bacteria</taxon>
        <taxon>Bacillati</taxon>
        <taxon>Actinomycetota</taxon>
        <taxon>Actinomycetes</taxon>
        <taxon>Micromonosporales</taxon>
        <taxon>Micromonosporaceae</taxon>
        <taxon>Polymorphospora</taxon>
    </lineage>
</organism>
<feature type="domain" description="ABC transmembrane type-1" evidence="9">
    <location>
        <begin position="28"/>
        <end position="310"/>
    </location>
</feature>
<dbReference type="GO" id="GO:0034040">
    <property type="term" value="F:ATPase-coupled lipid transmembrane transporter activity"/>
    <property type="evidence" value="ECO:0007669"/>
    <property type="project" value="TreeGrafter"/>
</dbReference>
<dbReference type="Gene3D" id="1.20.1560.10">
    <property type="entry name" value="ABC transporter type 1, transmembrane domain"/>
    <property type="match status" value="1"/>
</dbReference>
<sequence length="571" mass="59626">MTRLPIADARTVRTGLVRQIRRRPGPTLLALAVTAAAAVAGLAPARIIGILVDRVLAGTTYGELVRLLIWTAVALAVGAVLTGLAAALTVRAGQLLLAAVREDALDAALHLSTETVEAAGRGDLLSRISDDVGIVAETVTSLLAVWVSSAVAILLTVAGLAALDPWLALAGCATIPVYILSLRWYLPRAAPIYAEQRVAFADRAETILSTLSGLTTIGTYRAEPRFVSSIDASSERARDISRHALWFVTGWVKWLNIAELVGLSAIIATGFPLVDAGATTAGAVTTAALYFHRLFGPLGVVVMSVDDMQSAAASLARILGLSTVPDRTRQPAAPPPAGPATVEIGGLHHAYDANPVLHDIDLRIEAGERVALVGASGAGKTTLAGIVAGTLTPTAGTVDVRDPAGQRPRVILVAQEPHVFAGPLSTDLRLARPEATDAEITDALALVGADGWVRQLPDGIDTRIGPGHTQLDDEQRAQVALARAHLAAPALVILDEATAESGSHHADVLERAAERVCAGRTALIIAHRLGQAARADRIVVMEHGRIVEQGTHADLLARGGPYAHLWAAWKP</sequence>
<keyword evidence="4" id="KW-0067">ATP-binding</keyword>
<dbReference type="PROSITE" id="PS50893">
    <property type="entry name" value="ABC_TRANSPORTER_2"/>
    <property type="match status" value="1"/>
</dbReference>
<dbReference type="GO" id="GO:0016887">
    <property type="term" value="F:ATP hydrolysis activity"/>
    <property type="evidence" value="ECO:0007669"/>
    <property type="project" value="InterPro"/>
</dbReference>
<gene>
    <name evidence="10" type="ORF">Prubr_55690</name>
</gene>
<evidence type="ECO:0000256" key="3">
    <source>
        <dbReference type="ARBA" id="ARBA00022741"/>
    </source>
</evidence>
<evidence type="ECO:0000256" key="2">
    <source>
        <dbReference type="ARBA" id="ARBA00022692"/>
    </source>
</evidence>
<evidence type="ECO:0000256" key="6">
    <source>
        <dbReference type="ARBA" id="ARBA00023136"/>
    </source>
</evidence>
<accession>A0A810N9Q2</accession>
<dbReference type="KEGG" id="pry:Prubr_55690"/>
<dbReference type="SUPFAM" id="SSF52540">
    <property type="entry name" value="P-loop containing nucleoside triphosphate hydrolases"/>
    <property type="match status" value="1"/>
</dbReference>
<feature type="domain" description="ABC transporter" evidence="8">
    <location>
        <begin position="342"/>
        <end position="568"/>
    </location>
</feature>
<protein>
    <submittedName>
        <fullName evidence="10">ABC transporter permease</fullName>
    </submittedName>
</protein>
<comment type="subcellular location">
    <subcellularLocation>
        <location evidence="1">Cell membrane</location>
        <topology evidence="1">Multi-pass membrane protein</topology>
    </subcellularLocation>
</comment>
<dbReference type="InterPro" id="IPR036640">
    <property type="entry name" value="ABC1_TM_sf"/>
</dbReference>
<evidence type="ECO:0000259" key="8">
    <source>
        <dbReference type="PROSITE" id="PS50893"/>
    </source>
</evidence>
<dbReference type="AlphaFoldDB" id="A0A810N9Q2"/>
<feature type="transmembrane region" description="Helical" evidence="7">
    <location>
        <begin position="166"/>
        <end position="186"/>
    </location>
</feature>
<dbReference type="Proteomes" id="UP000680866">
    <property type="component" value="Chromosome"/>
</dbReference>
<evidence type="ECO:0000256" key="5">
    <source>
        <dbReference type="ARBA" id="ARBA00022989"/>
    </source>
</evidence>
<reference evidence="10" key="1">
    <citation type="submission" date="2020-08" db="EMBL/GenBank/DDBJ databases">
        <title>Whole genome shotgun sequence of Polymorphospora rubra NBRC 101157.</title>
        <authorList>
            <person name="Komaki H."/>
            <person name="Tamura T."/>
        </authorList>
    </citation>
    <scope>NUCLEOTIDE SEQUENCE</scope>
    <source>
        <strain evidence="10">NBRC 101157</strain>
    </source>
</reference>
<keyword evidence="11" id="KW-1185">Reference proteome</keyword>
<dbReference type="Pfam" id="PF00664">
    <property type="entry name" value="ABC_membrane"/>
    <property type="match status" value="1"/>
</dbReference>
<dbReference type="CDD" id="cd07346">
    <property type="entry name" value="ABC_6TM_exporters"/>
    <property type="match status" value="1"/>
</dbReference>
<dbReference type="InterPro" id="IPR039421">
    <property type="entry name" value="Type_1_exporter"/>
</dbReference>
<feature type="transmembrane region" description="Helical" evidence="7">
    <location>
        <begin position="28"/>
        <end position="52"/>
    </location>
</feature>
<dbReference type="SMART" id="SM00382">
    <property type="entry name" value="AAA"/>
    <property type="match status" value="1"/>
</dbReference>
<evidence type="ECO:0000313" key="10">
    <source>
        <dbReference type="EMBL" id="BCJ68548.1"/>
    </source>
</evidence>